<keyword evidence="2" id="KW-0479">Metal-binding</keyword>
<dbReference type="GO" id="GO:0004177">
    <property type="term" value="F:aminopeptidase activity"/>
    <property type="evidence" value="ECO:0007669"/>
    <property type="project" value="UniProtKB-KW"/>
</dbReference>
<sequence length="325" mass="35311">MDKMLMGFLFKEEEMEIRTARFFLVPCLLLSILVLWGQSLAQGKAAAAPRPPLKVFISVDMEGIWGVVHGNQCSSDSPEYQLARKWMVQDTNAVVQGLFEAGATEVVVNDSHGSMRNIIASELDPRAVLISGSPKPMSMMEGLDSSFAACILVGYHARAGSAPAILDHTISGAAIYSIRINGIEMPELGINAAIAGYFNVPVVMLTGDTETCRQARELLGQSLVVVPVKEAVNRLAARNYARDKVLADLRDGARKALNSVKGFQAYKLQSPYQFEINLHTSQQAELGVLIPGVKRPAPRTLTFTSQDYLEGFKLMRALIALAGVS</sequence>
<keyword evidence="3" id="KW-0031">Aminopeptidase</keyword>
<feature type="binding site" evidence="2">
    <location>
        <position position="60"/>
    </location>
    <ligand>
        <name>Zn(2+)</name>
        <dbReference type="ChEBI" id="CHEBI:29105"/>
        <label>2</label>
    </ligand>
</feature>
<keyword evidence="3" id="KW-0645">Protease</keyword>
<keyword evidence="3" id="KW-0378">Hydrolase</keyword>
<dbReference type="SUPFAM" id="SSF63992">
    <property type="entry name" value="Dipeptide transport protein"/>
    <property type="match status" value="1"/>
</dbReference>
<dbReference type="EMBL" id="QUAH01000007">
    <property type="protein sequence ID" value="RFT15694.1"/>
    <property type="molecule type" value="Genomic_DNA"/>
</dbReference>
<feature type="binding site" evidence="2">
    <location>
        <position position="156"/>
    </location>
    <ligand>
        <name>Zn(2+)</name>
        <dbReference type="ChEBI" id="CHEBI:29105"/>
        <label>2</label>
    </ligand>
</feature>
<evidence type="ECO:0000256" key="1">
    <source>
        <dbReference type="PIRSR" id="PIRSR015853-1"/>
    </source>
</evidence>
<proteinExistence type="predicted"/>
<feature type="binding site" evidence="2">
    <location>
        <position position="187"/>
    </location>
    <ligand>
        <name>Zn(2+)</name>
        <dbReference type="ChEBI" id="CHEBI:29105"/>
        <label>2</label>
    </ligand>
</feature>
<dbReference type="Gene3D" id="3.40.50.10780">
    <property type="entry name" value="Dipeptide transport protein"/>
    <property type="match status" value="1"/>
</dbReference>
<dbReference type="PIRSF" id="PIRSF015853">
    <property type="entry name" value="Pep_DppA"/>
    <property type="match status" value="1"/>
</dbReference>
<dbReference type="AlphaFoldDB" id="A0A3E2BLX1"/>
<feature type="active site" description="Nucleophile" evidence="1">
    <location>
        <position position="168"/>
    </location>
</feature>
<dbReference type="Proteomes" id="UP000257323">
    <property type="component" value="Unassembled WGS sequence"/>
</dbReference>
<dbReference type="CDD" id="cd08663">
    <property type="entry name" value="DAP_dppA_1"/>
    <property type="match status" value="1"/>
</dbReference>
<protein>
    <submittedName>
        <fullName evidence="3">D-aminopeptidase dipeptide-binding protein DppA</fullName>
    </submittedName>
</protein>
<evidence type="ECO:0000313" key="3">
    <source>
        <dbReference type="EMBL" id="RFT15694.1"/>
    </source>
</evidence>
<evidence type="ECO:0000256" key="2">
    <source>
        <dbReference type="PIRSR" id="PIRSR015853-2"/>
    </source>
</evidence>
<feature type="binding site" evidence="2">
    <location>
        <position position="60"/>
    </location>
    <ligand>
        <name>Zn(2+)</name>
        <dbReference type="ChEBI" id="CHEBI:29105"/>
        <label>1</label>
    </ligand>
</feature>
<reference evidence="3 4" key="1">
    <citation type="submission" date="2018-08" db="EMBL/GenBank/DDBJ databases">
        <title>Genome analysis of the thermophilic bacterium of the candidate phylum Aminicenantes from deep subsurface aquifer revealed its physiology and ecological role.</title>
        <authorList>
            <person name="Kadnikov V.V."/>
            <person name="Mardanov A.V."/>
            <person name="Beletsky A.V."/>
            <person name="Karnachuk O.V."/>
            <person name="Ravin N.V."/>
        </authorList>
    </citation>
    <scope>NUCLEOTIDE SEQUENCE [LARGE SCALE GENOMIC DNA]</scope>
    <source>
        <strain evidence="3">BY38</strain>
    </source>
</reference>
<dbReference type="InterPro" id="IPR007035">
    <property type="entry name" value="Peptidase_M55"/>
</dbReference>
<evidence type="ECO:0000313" key="4">
    <source>
        <dbReference type="Proteomes" id="UP000257323"/>
    </source>
</evidence>
<accession>A0A3E2BLX1</accession>
<organism evidence="3 4">
    <name type="scientific">Candidatus Saccharicenans subterraneus</name>
    <dbReference type="NCBI Taxonomy" id="2508984"/>
    <lineage>
        <taxon>Bacteria</taxon>
        <taxon>Candidatus Aminicenantota</taxon>
        <taxon>Candidatus Aminicenantia</taxon>
        <taxon>Candidatus Aminicenantales</taxon>
        <taxon>Candidatus Saccharicenantaceae</taxon>
        <taxon>Candidatus Saccharicenans</taxon>
    </lineage>
</organism>
<keyword evidence="2" id="KW-0862">Zinc</keyword>
<gene>
    <name evidence="3" type="ORF">OP8BY_0069</name>
</gene>
<dbReference type="InterPro" id="IPR027476">
    <property type="entry name" value="DppA_N"/>
</dbReference>
<comment type="caution">
    <text evidence="3">The sequence shown here is derived from an EMBL/GenBank/DDBJ whole genome shotgun (WGS) entry which is preliminary data.</text>
</comment>
<dbReference type="Pfam" id="PF04951">
    <property type="entry name" value="Peptidase_M55"/>
    <property type="match status" value="1"/>
</dbReference>
<name>A0A3E2BLX1_9BACT</name>
<dbReference type="GO" id="GO:0046872">
    <property type="term" value="F:metal ion binding"/>
    <property type="evidence" value="ECO:0007669"/>
    <property type="project" value="UniProtKB-KW"/>
</dbReference>
<feature type="binding site" evidence="2">
    <location>
        <position position="112"/>
    </location>
    <ligand>
        <name>Zn(2+)</name>
        <dbReference type="ChEBI" id="CHEBI:29105"/>
        <label>2</label>
    </ligand>
</feature>
<feature type="binding site" evidence="2">
    <location>
        <position position="62"/>
    </location>
    <ligand>
        <name>Zn(2+)</name>
        <dbReference type="ChEBI" id="CHEBI:29105"/>
        <label>1</label>
    </ligand>
</feature>
<dbReference type="InterPro" id="IPR036177">
    <property type="entry name" value="Peptidase_M55_sf"/>
</dbReference>
<dbReference type="Gene3D" id="3.30.1360.130">
    <property type="entry name" value="Dipeptide transport protein"/>
    <property type="match status" value="1"/>
</dbReference>